<dbReference type="InterPro" id="IPR000092">
    <property type="entry name" value="Polyprenyl_synt"/>
</dbReference>
<dbReference type="Proteomes" id="UP000191200">
    <property type="component" value="Chromosome"/>
</dbReference>
<dbReference type="SFLD" id="SFLDS00005">
    <property type="entry name" value="Isoprenoid_Synthase_Type_I"/>
    <property type="match status" value="1"/>
</dbReference>
<dbReference type="RefSeq" id="WP_071456276.1">
    <property type="nucleotide sequence ID" value="NZ_CP017267.1"/>
</dbReference>
<dbReference type="OrthoDB" id="9805316at2"/>
<dbReference type="SUPFAM" id="SSF48576">
    <property type="entry name" value="Terpenoid synthases"/>
    <property type="match status" value="1"/>
</dbReference>
<evidence type="ECO:0000256" key="3">
    <source>
        <dbReference type="ARBA" id="ARBA00022679"/>
    </source>
</evidence>
<dbReference type="EMBL" id="CP017267">
    <property type="protein sequence ID" value="APB30707.1"/>
    <property type="molecule type" value="Genomic_DNA"/>
</dbReference>
<dbReference type="GO" id="GO:0008299">
    <property type="term" value="P:isoprenoid biosynthetic process"/>
    <property type="evidence" value="ECO:0007669"/>
    <property type="project" value="InterPro"/>
</dbReference>
<proteinExistence type="inferred from homology"/>
<dbReference type="GO" id="GO:0046872">
    <property type="term" value="F:metal ion binding"/>
    <property type="evidence" value="ECO:0007669"/>
    <property type="project" value="UniProtKB-KW"/>
</dbReference>
<evidence type="ECO:0000256" key="5">
    <source>
        <dbReference type="ARBA" id="ARBA00022842"/>
    </source>
</evidence>
<dbReference type="PANTHER" id="PTHR12001:SF69">
    <property type="entry name" value="ALL TRANS-POLYPRENYL-DIPHOSPHATE SYNTHASE PDSS1"/>
    <property type="match status" value="1"/>
</dbReference>
<keyword evidence="4" id="KW-0479">Metal-binding</keyword>
<dbReference type="Pfam" id="PF00348">
    <property type="entry name" value="polyprenyl_synt"/>
    <property type="match status" value="1"/>
</dbReference>
<name>A0A1J0A448_9ENTE</name>
<dbReference type="STRING" id="519472.BHY08_02000"/>
<dbReference type="Gene3D" id="1.10.600.10">
    <property type="entry name" value="Farnesyl Diphosphate Synthase"/>
    <property type="match status" value="1"/>
</dbReference>
<protein>
    <submittedName>
        <fullName evidence="7">Heptaprenyl diphosphate synthase</fullName>
    </submittedName>
</protein>
<evidence type="ECO:0000256" key="6">
    <source>
        <dbReference type="RuleBase" id="RU004466"/>
    </source>
</evidence>
<sequence length="326" mass="37913">MTVHPLWEMYPTIQKELIETKRVMEKSVKIRNKEITETLQLFFDAGGKLLRPAYFLLFSKFGTIESDKKRYRMAASLEILHVATLVHDDIIDDSPVRRSMPSVQALYGQDIAVYTGDFLFTVYFHLLANATNDLKTISLNAQSMKRILVGELDQMNLRYNTNITVKQYFQHIKGKTAQLFEFSCYEGAHYSHAPKTVQLQAKRIGYNIGMAFQIMDDILDYKSTQEDMQKPVFEDMKNGYYTLPLILAMNENREAFLPYLEKKTELSNQEMKEVQQLIEKYKGIEKAEMIAERFTNKALTSIKKLPDIAEKDILYHVTEVLLDRNN</sequence>
<organism evidence="7 8">
    <name type="scientific">Vagococcus teuberi</name>
    <dbReference type="NCBI Taxonomy" id="519472"/>
    <lineage>
        <taxon>Bacteria</taxon>
        <taxon>Bacillati</taxon>
        <taxon>Bacillota</taxon>
        <taxon>Bacilli</taxon>
        <taxon>Lactobacillales</taxon>
        <taxon>Enterococcaceae</taxon>
        <taxon>Vagococcus</taxon>
    </lineage>
</organism>
<dbReference type="InterPro" id="IPR008949">
    <property type="entry name" value="Isoprenoid_synthase_dom_sf"/>
</dbReference>
<comment type="similarity">
    <text evidence="2 6">Belongs to the FPP/GGPP synthase family.</text>
</comment>
<keyword evidence="3 6" id="KW-0808">Transferase</keyword>
<dbReference type="PROSITE" id="PS00444">
    <property type="entry name" value="POLYPRENYL_SYNTHASE_2"/>
    <property type="match status" value="1"/>
</dbReference>
<dbReference type="CDD" id="cd00685">
    <property type="entry name" value="Trans_IPPS_HT"/>
    <property type="match status" value="1"/>
</dbReference>
<evidence type="ECO:0000256" key="2">
    <source>
        <dbReference type="ARBA" id="ARBA00006706"/>
    </source>
</evidence>
<gene>
    <name evidence="7" type="ORF">BHY08_02000</name>
</gene>
<evidence type="ECO:0000256" key="1">
    <source>
        <dbReference type="ARBA" id="ARBA00001946"/>
    </source>
</evidence>
<evidence type="ECO:0000313" key="7">
    <source>
        <dbReference type="EMBL" id="APB30707.1"/>
    </source>
</evidence>
<reference evidence="7 8" key="1">
    <citation type="submission" date="2016-09" db="EMBL/GenBank/DDBJ databases">
        <title>Vagococcus teuberi sp. nov., isolated from the Malian artisanal sour milk fene.</title>
        <authorList>
            <person name="Wullschleger S."/>
            <person name="Seifert C."/>
            <person name="Baumgartner S."/>
            <person name="Lacroix C."/>
            <person name="Bonfoh B."/>
            <person name="Stevens M.J."/>
            <person name="Meile L."/>
        </authorList>
    </citation>
    <scope>NUCLEOTIDE SEQUENCE [LARGE SCALE GENOMIC DNA]</scope>
    <source>
        <strain evidence="7 8">DSM 21459</strain>
    </source>
</reference>
<dbReference type="InterPro" id="IPR033749">
    <property type="entry name" value="Polyprenyl_synt_CS"/>
</dbReference>
<dbReference type="AlphaFoldDB" id="A0A1J0A448"/>
<dbReference type="PANTHER" id="PTHR12001">
    <property type="entry name" value="GERANYLGERANYL PYROPHOSPHATE SYNTHASE"/>
    <property type="match status" value="1"/>
</dbReference>
<dbReference type="GO" id="GO:0004659">
    <property type="term" value="F:prenyltransferase activity"/>
    <property type="evidence" value="ECO:0007669"/>
    <property type="project" value="InterPro"/>
</dbReference>
<evidence type="ECO:0000313" key="8">
    <source>
        <dbReference type="Proteomes" id="UP000191200"/>
    </source>
</evidence>
<evidence type="ECO:0000256" key="4">
    <source>
        <dbReference type="ARBA" id="ARBA00022723"/>
    </source>
</evidence>
<comment type="cofactor">
    <cofactor evidence="1">
        <name>Mg(2+)</name>
        <dbReference type="ChEBI" id="CHEBI:18420"/>
    </cofactor>
</comment>
<accession>A0A1J0A448</accession>
<dbReference type="KEGG" id="vte:BHY08_02000"/>
<keyword evidence="8" id="KW-1185">Reference proteome</keyword>
<keyword evidence="5" id="KW-0460">Magnesium</keyword>